<evidence type="ECO:0000256" key="1">
    <source>
        <dbReference type="ARBA" id="ARBA00006987"/>
    </source>
</evidence>
<evidence type="ECO:0000256" key="2">
    <source>
        <dbReference type="SAM" id="SignalP"/>
    </source>
</evidence>
<dbReference type="RefSeq" id="WP_169417221.1">
    <property type="nucleotide sequence ID" value="NZ_JABBFX010000001.1"/>
</dbReference>
<dbReference type="PIRSF" id="PIRSF017082">
    <property type="entry name" value="YflP"/>
    <property type="match status" value="1"/>
</dbReference>
<evidence type="ECO:0000313" key="3">
    <source>
        <dbReference type="EMBL" id="NML42979.1"/>
    </source>
</evidence>
<accession>A0A848H0B3</accession>
<keyword evidence="4" id="KW-1185">Reference proteome</keyword>
<proteinExistence type="inferred from homology"/>
<protein>
    <submittedName>
        <fullName evidence="3">Tripartite tricarboxylate transporter substrate binding protein</fullName>
    </submittedName>
</protein>
<dbReference type="Gene3D" id="3.40.190.10">
    <property type="entry name" value="Periplasmic binding protein-like II"/>
    <property type="match status" value="1"/>
</dbReference>
<feature type="signal peptide" evidence="2">
    <location>
        <begin position="1"/>
        <end position="20"/>
    </location>
</feature>
<comment type="caution">
    <text evidence="3">The sequence shown here is derived from an EMBL/GenBank/DDBJ whole genome shotgun (WGS) entry which is preliminary data.</text>
</comment>
<dbReference type="CDD" id="cd07012">
    <property type="entry name" value="PBP2_Bug_TTT"/>
    <property type="match status" value="1"/>
</dbReference>
<comment type="similarity">
    <text evidence="1">Belongs to the UPF0065 (bug) family.</text>
</comment>
<dbReference type="EMBL" id="JABBFX010000001">
    <property type="protein sequence ID" value="NML42979.1"/>
    <property type="molecule type" value="Genomic_DNA"/>
</dbReference>
<name>A0A848H0B3_9BURK</name>
<dbReference type="AlphaFoldDB" id="A0A848H0B3"/>
<dbReference type="Pfam" id="PF03401">
    <property type="entry name" value="TctC"/>
    <property type="match status" value="1"/>
</dbReference>
<keyword evidence="2" id="KW-0732">Signal</keyword>
<dbReference type="InterPro" id="IPR042100">
    <property type="entry name" value="Bug_dom1"/>
</dbReference>
<dbReference type="SUPFAM" id="SSF53850">
    <property type="entry name" value="Periplasmic binding protein-like II"/>
    <property type="match status" value="1"/>
</dbReference>
<organism evidence="3 4">
    <name type="scientific">Ramlibacter agri</name>
    <dbReference type="NCBI Taxonomy" id="2728837"/>
    <lineage>
        <taxon>Bacteria</taxon>
        <taxon>Pseudomonadati</taxon>
        <taxon>Pseudomonadota</taxon>
        <taxon>Betaproteobacteria</taxon>
        <taxon>Burkholderiales</taxon>
        <taxon>Comamonadaceae</taxon>
        <taxon>Ramlibacter</taxon>
    </lineage>
</organism>
<dbReference type="Gene3D" id="3.40.190.150">
    <property type="entry name" value="Bordetella uptake gene, domain 1"/>
    <property type="match status" value="1"/>
</dbReference>
<dbReference type="PANTHER" id="PTHR42928:SF5">
    <property type="entry name" value="BLR1237 PROTEIN"/>
    <property type="match status" value="1"/>
</dbReference>
<reference evidence="3 4" key="1">
    <citation type="submission" date="2020-04" db="EMBL/GenBank/DDBJ databases">
        <title>Ramlibacter sp. G-1-2-2 isolated from soil.</title>
        <authorList>
            <person name="Dahal R.H."/>
        </authorList>
    </citation>
    <scope>NUCLEOTIDE SEQUENCE [LARGE SCALE GENOMIC DNA]</scope>
    <source>
        <strain evidence="3 4">G-1-2-2</strain>
    </source>
</reference>
<dbReference type="Proteomes" id="UP000541185">
    <property type="component" value="Unassembled WGS sequence"/>
</dbReference>
<sequence>MLRRTLVAAVLAATAALAVAQQPYPTKPVTMIVPFPPGGLADVVGRPVAEAMSRELGQPVVVENRAGAGGGIGMAYVAKAPADGYTILMSLSSFTVLPEADVIIGRSPLYKLDSLKPIARFTADPTVLAVRADAPWKTVKDFVEDARKRPGAINYGSSGNYGTMHVPMEILAQNAGIKMTHVPFTGAGPAVVALLSGQIDAVSTGPATVLQQVKAGKVRVLAHWGNGRLVTLPEVPSLKDSGYDAEYAQWSGLFVPANTPDAVVQRLRAAARTAANDPKVKEVILGAGSPILYQDTPEFEKYVQADARRMADVVKKIGKVE</sequence>
<evidence type="ECO:0000313" key="4">
    <source>
        <dbReference type="Proteomes" id="UP000541185"/>
    </source>
</evidence>
<dbReference type="InterPro" id="IPR005064">
    <property type="entry name" value="BUG"/>
</dbReference>
<feature type="chain" id="PRO_5032548645" evidence="2">
    <location>
        <begin position="21"/>
        <end position="321"/>
    </location>
</feature>
<gene>
    <name evidence="3" type="ORF">HHL11_04395</name>
</gene>
<dbReference type="PANTHER" id="PTHR42928">
    <property type="entry name" value="TRICARBOXYLATE-BINDING PROTEIN"/>
    <property type="match status" value="1"/>
</dbReference>